<organism evidence="10 11">
    <name type="scientific">Bogoriella caseilytica</name>
    <dbReference type="NCBI Taxonomy" id="56055"/>
    <lineage>
        <taxon>Bacteria</taxon>
        <taxon>Bacillati</taxon>
        <taxon>Actinomycetota</taxon>
        <taxon>Actinomycetes</taxon>
        <taxon>Micrococcales</taxon>
        <taxon>Bogoriellaceae</taxon>
        <taxon>Bogoriella</taxon>
    </lineage>
</organism>
<gene>
    <name evidence="10" type="ORF">EDD31_0198</name>
</gene>
<dbReference type="GO" id="GO:0005524">
    <property type="term" value="F:ATP binding"/>
    <property type="evidence" value="ECO:0007669"/>
    <property type="project" value="UniProtKB-KW"/>
</dbReference>
<dbReference type="InterPro" id="IPR045028">
    <property type="entry name" value="DinG/Rad3-like"/>
</dbReference>
<dbReference type="Gene3D" id="3.40.50.300">
    <property type="entry name" value="P-loop containing nucleotide triphosphate hydrolases"/>
    <property type="match status" value="2"/>
</dbReference>
<keyword evidence="2" id="KW-0547">Nucleotide-binding</keyword>
<dbReference type="GO" id="GO:0003676">
    <property type="term" value="F:nucleic acid binding"/>
    <property type="evidence" value="ECO:0007669"/>
    <property type="project" value="InterPro"/>
</dbReference>
<dbReference type="InterPro" id="IPR014001">
    <property type="entry name" value="Helicase_ATP-bd"/>
</dbReference>
<name>A0A3N2B9D0_9MICO</name>
<dbReference type="Pfam" id="PF13307">
    <property type="entry name" value="Helicase_C_2"/>
    <property type="match status" value="1"/>
</dbReference>
<sequence>MEEQNREPEAATTSRSFDREALLAAAVAAVGGRERSGQQRMAQAVATALETEQHLLVQAGTGTGKSLGYLVPVVADAVTSGRRAVVSTATLALQRQILSHDAPIVAGVVREHTGAVPDIALLKGWSNYLCKHKLAGGFPAGSEDPGTEPGLFDAPGGGPADRPTPEPSGSSSLGEQVLRLRSWAEETDSGDRDDLTPGVSERAWRQVSVSKLECLGQACPMLAECFPEAARQRAHQADVVITNHAMLGIASTGNTPVLPEHDVLVVDEAHELVDRVTAQTTGELSVGVVERTLRLARTHLAGSPQATERVDQGVRALRARLEATADGRMRQGMPEALTEAVSLLEAAVREALSAMAPEAGAAQEAKGALATAKAAMTALHEVTERLLHATDGAGERTEEGRGKAVEVIWCERPREGVEPPRLKVAPLDVASPIATHLLEGRTGIFTSATLALGGVFEPMARSMGVSFAEAGWQGVDAGSPFDYPRQGILYVARHLPQPGRDGPSDESLRELVQLVRASGGGALGLFSSRRGAERAAERLRTELETPVLCQGDDQLPTLVRDFSADESATLVGTLSLWQGVDVPGRTCRLVIIDRIPFPRPDDPVRSARTEAVAASGGNGFMAVAAHHAALLLAQGAGRLIRRLDDRGVVAVLDPRLATARYGGFLTRSMPPLWRTTDTELTLRALERLRG</sequence>
<dbReference type="EC" id="5.6.2.3" evidence="6"/>
<evidence type="ECO:0000256" key="3">
    <source>
        <dbReference type="ARBA" id="ARBA00022801"/>
    </source>
</evidence>
<dbReference type="AlphaFoldDB" id="A0A3N2B9D0"/>
<dbReference type="EMBL" id="RKHK01000001">
    <property type="protein sequence ID" value="ROR71860.1"/>
    <property type="molecule type" value="Genomic_DNA"/>
</dbReference>
<comment type="caution">
    <text evidence="10">The sequence shown here is derived from an EMBL/GenBank/DDBJ whole genome shotgun (WGS) entry which is preliminary data.</text>
</comment>
<dbReference type="PANTHER" id="PTHR11472">
    <property type="entry name" value="DNA REPAIR DEAD HELICASE RAD3/XP-D SUBFAMILY MEMBER"/>
    <property type="match status" value="1"/>
</dbReference>
<keyword evidence="3" id="KW-0378">Hydrolase</keyword>
<evidence type="ECO:0000313" key="10">
    <source>
        <dbReference type="EMBL" id="ROR71860.1"/>
    </source>
</evidence>
<dbReference type="GO" id="GO:0016818">
    <property type="term" value="F:hydrolase activity, acting on acid anhydrides, in phosphorus-containing anhydrides"/>
    <property type="evidence" value="ECO:0007669"/>
    <property type="project" value="InterPro"/>
</dbReference>
<dbReference type="Proteomes" id="UP000280668">
    <property type="component" value="Unassembled WGS sequence"/>
</dbReference>
<evidence type="ECO:0000256" key="4">
    <source>
        <dbReference type="ARBA" id="ARBA00022840"/>
    </source>
</evidence>
<dbReference type="SUPFAM" id="SSF52540">
    <property type="entry name" value="P-loop containing nucleoside triphosphate hydrolases"/>
    <property type="match status" value="1"/>
</dbReference>
<dbReference type="GO" id="GO:0006139">
    <property type="term" value="P:nucleobase-containing compound metabolic process"/>
    <property type="evidence" value="ECO:0007669"/>
    <property type="project" value="InterPro"/>
</dbReference>
<dbReference type="PROSITE" id="PS51193">
    <property type="entry name" value="HELICASE_ATP_BIND_2"/>
    <property type="match status" value="1"/>
</dbReference>
<keyword evidence="11" id="KW-1185">Reference proteome</keyword>
<feature type="region of interest" description="Disordered" evidence="8">
    <location>
        <begin position="140"/>
        <end position="176"/>
    </location>
</feature>
<evidence type="ECO:0000256" key="5">
    <source>
        <dbReference type="ARBA" id="ARBA00038058"/>
    </source>
</evidence>
<keyword evidence="10" id="KW-0347">Helicase</keyword>
<dbReference type="PANTHER" id="PTHR11472:SF34">
    <property type="entry name" value="REGULATOR OF TELOMERE ELONGATION HELICASE 1"/>
    <property type="match status" value="1"/>
</dbReference>
<dbReference type="InterPro" id="IPR027417">
    <property type="entry name" value="P-loop_NTPase"/>
</dbReference>
<protein>
    <recommendedName>
        <fullName evidence="6">DNA 5'-3' helicase</fullName>
        <ecNumber evidence="6">5.6.2.3</ecNumber>
    </recommendedName>
</protein>
<reference evidence="10 11" key="1">
    <citation type="submission" date="2018-11" db="EMBL/GenBank/DDBJ databases">
        <title>Sequencing the genomes of 1000 actinobacteria strains.</title>
        <authorList>
            <person name="Klenk H.-P."/>
        </authorList>
    </citation>
    <scope>NUCLEOTIDE SEQUENCE [LARGE SCALE GENOMIC DNA]</scope>
    <source>
        <strain evidence="10 11">DSM 11294</strain>
    </source>
</reference>
<evidence type="ECO:0000256" key="1">
    <source>
        <dbReference type="ARBA" id="ARBA00001966"/>
    </source>
</evidence>
<evidence type="ECO:0000256" key="7">
    <source>
        <dbReference type="ARBA" id="ARBA00048954"/>
    </source>
</evidence>
<feature type="domain" description="Helicase ATP-binding" evidence="9">
    <location>
        <begin position="24"/>
        <end position="333"/>
    </location>
</feature>
<evidence type="ECO:0000313" key="11">
    <source>
        <dbReference type="Proteomes" id="UP000280668"/>
    </source>
</evidence>
<dbReference type="Pfam" id="PF00270">
    <property type="entry name" value="DEAD"/>
    <property type="match status" value="1"/>
</dbReference>
<dbReference type="RefSeq" id="WP_123302518.1">
    <property type="nucleotide sequence ID" value="NZ_RKHK01000001.1"/>
</dbReference>
<accession>A0A3N2B9D0</accession>
<evidence type="ECO:0000256" key="8">
    <source>
        <dbReference type="SAM" id="MobiDB-lite"/>
    </source>
</evidence>
<comment type="cofactor">
    <cofactor evidence="1">
        <name>[4Fe-4S] cluster</name>
        <dbReference type="ChEBI" id="CHEBI:49883"/>
    </cofactor>
</comment>
<dbReference type="SMART" id="SM00487">
    <property type="entry name" value="DEXDc"/>
    <property type="match status" value="1"/>
</dbReference>
<dbReference type="InterPro" id="IPR006555">
    <property type="entry name" value="ATP-dep_Helicase_C"/>
</dbReference>
<dbReference type="GO" id="GO:0043139">
    <property type="term" value="F:5'-3' DNA helicase activity"/>
    <property type="evidence" value="ECO:0007669"/>
    <property type="project" value="UniProtKB-EC"/>
</dbReference>
<proteinExistence type="inferred from homology"/>
<comment type="catalytic activity">
    <reaction evidence="7">
        <text>ATP + H2O = ADP + phosphate + H(+)</text>
        <dbReference type="Rhea" id="RHEA:13065"/>
        <dbReference type="ChEBI" id="CHEBI:15377"/>
        <dbReference type="ChEBI" id="CHEBI:15378"/>
        <dbReference type="ChEBI" id="CHEBI:30616"/>
        <dbReference type="ChEBI" id="CHEBI:43474"/>
        <dbReference type="ChEBI" id="CHEBI:456216"/>
        <dbReference type="EC" id="5.6.2.3"/>
    </reaction>
</comment>
<keyword evidence="4" id="KW-0067">ATP-binding</keyword>
<dbReference type="InterPro" id="IPR014013">
    <property type="entry name" value="Helic_SF1/SF2_ATP-bd_DinG/Rad3"/>
</dbReference>
<comment type="similarity">
    <text evidence="5">Belongs to the helicase family. DinG subfamily.</text>
</comment>
<evidence type="ECO:0000256" key="2">
    <source>
        <dbReference type="ARBA" id="ARBA00022741"/>
    </source>
</evidence>
<evidence type="ECO:0000259" key="9">
    <source>
        <dbReference type="PROSITE" id="PS51193"/>
    </source>
</evidence>
<evidence type="ECO:0000256" key="6">
    <source>
        <dbReference type="ARBA" id="ARBA00044969"/>
    </source>
</evidence>
<dbReference type="SMART" id="SM00491">
    <property type="entry name" value="HELICc2"/>
    <property type="match status" value="1"/>
</dbReference>
<dbReference type="InterPro" id="IPR011545">
    <property type="entry name" value="DEAD/DEAH_box_helicase_dom"/>
</dbReference>
<dbReference type="OrthoDB" id="9805194at2"/>